<keyword evidence="5 8" id="KW-0255">Endonuclease</keyword>
<dbReference type="GO" id="GO:0010468">
    <property type="term" value="P:regulation of gene expression"/>
    <property type="evidence" value="ECO:0007669"/>
    <property type="project" value="TreeGrafter"/>
</dbReference>
<dbReference type="GO" id="GO:0019843">
    <property type="term" value="F:rRNA binding"/>
    <property type="evidence" value="ECO:0007669"/>
    <property type="project" value="UniProtKB-KW"/>
</dbReference>
<dbReference type="SMART" id="SM00358">
    <property type="entry name" value="DSRM"/>
    <property type="match status" value="1"/>
</dbReference>
<dbReference type="PROSITE" id="PS50142">
    <property type="entry name" value="RNASE_3_2"/>
    <property type="match status" value="1"/>
</dbReference>
<keyword evidence="4 8" id="KW-0540">Nuclease</keyword>
<dbReference type="EC" id="3.1.26.3" evidence="8"/>
<dbReference type="SMART" id="SM00535">
    <property type="entry name" value="RIBOc"/>
    <property type="match status" value="1"/>
</dbReference>
<dbReference type="CDD" id="cd00593">
    <property type="entry name" value="RIBOc"/>
    <property type="match status" value="1"/>
</dbReference>
<evidence type="ECO:0000256" key="7">
    <source>
        <dbReference type="ARBA" id="ARBA00022884"/>
    </source>
</evidence>
<keyword evidence="8" id="KW-0698">rRNA processing</keyword>
<comment type="catalytic activity">
    <reaction evidence="1 8">
        <text>Endonucleolytic cleavage to 5'-phosphomonoester.</text>
        <dbReference type="EC" id="3.1.26.3"/>
    </reaction>
</comment>
<keyword evidence="8" id="KW-0460">Magnesium</keyword>
<dbReference type="GO" id="GO:0005737">
    <property type="term" value="C:cytoplasm"/>
    <property type="evidence" value="ECO:0007669"/>
    <property type="project" value="UniProtKB-SubCell"/>
</dbReference>
<comment type="subcellular location">
    <subcellularLocation>
        <location evidence="8">Cytoplasm</location>
    </subcellularLocation>
</comment>
<dbReference type="InterPro" id="IPR011907">
    <property type="entry name" value="RNase_III"/>
</dbReference>
<dbReference type="EMBL" id="FNUS01000003">
    <property type="protein sequence ID" value="SEG12514.1"/>
    <property type="molecule type" value="Genomic_DNA"/>
</dbReference>
<accession>A0A1H5XL56</accession>
<evidence type="ECO:0000313" key="11">
    <source>
        <dbReference type="EMBL" id="SEG12514.1"/>
    </source>
</evidence>
<evidence type="ECO:0000256" key="6">
    <source>
        <dbReference type="ARBA" id="ARBA00022801"/>
    </source>
</evidence>
<dbReference type="PROSITE" id="PS50137">
    <property type="entry name" value="DS_RBD"/>
    <property type="match status" value="1"/>
</dbReference>
<evidence type="ECO:0000256" key="1">
    <source>
        <dbReference type="ARBA" id="ARBA00000109"/>
    </source>
</evidence>
<reference evidence="12" key="1">
    <citation type="submission" date="2016-10" db="EMBL/GenBank/DDBJ databases">
        <authorList>
            <person name="Varghese N."/>
            <person name="Submissions S."/>
        </authorList>
    </citation>
    <scope>NUCLEOTIDE SEQUENCE [LARGE SCALE GENOMIC DNA]</scope>
    <source>
        <strain evidence="12">DSM 21580</strain>
    </source>
</reference>
<evidence type="ECO:0000313" key="12">
    <source>
        <dbReference type="Proteomes" id="UP000236738"/>
    </source>
</evidence>
<organism evidence="11 12">
    <name type="scientific">Halpernia humi</name>
    <dbReference type="NCBI Taxonomy" id="493375"/>
    <lineage>
        <taxon>Bacteria</taxon>
        <taxon>Pseudomonadati</taxon>
        <taxon>Bacteroidota</taxon>
        <taxon>Flavobacteriia</taxon>
        <taxon>Flavobacteriales</taxon>
        <taxon>Weeksellaceae</taxon>
        <taxon>Chryseobacterium group</taxon>
        <taxon>Halpernia</taxon>
    </lineage>
</organism>
<feature type="binding site" evidence="8">
    <location>
        <position position="65"/>
    </location>
    <ligand>
        <name>Mg(2+)</name>
        <dbReference type="ChEBI" id="CHEBI:18420"/>
    </ligand>
</feature>
<comment type="subunit">
    <text evidence="8">Homodimer.</text>
</comment>
<dbReference type="OrthoDB" id="9805026at2"/>
<dbReference type="Pfam" id="PF00035">
    <property type="entry name" value="dsrm"/>
    <property type="match status" value="1"/>
</dbReference>
<evidence type="ECO:0000256" key="3">
    <source>
        <dbReference type="ARBA" id="ARBA00022664"/>
    </source>
</evidence>
<dbReference type="Pfam" id="PF14622">
    <property type="entry name" value="Ribonucleas_3_3"/>
    <property type="match status" value="1"/>
</dbReference>
<feature type="domain" description="DRBM" evidence="9">
    <location>
        <begin position="174"/>
        <end position="242"/>
    </location>
</feature>
<feature type="binding site" evidence="8">
    <location>
        <position position="136"/>
    </location>
    <ligand>
        <name>Mg(2+)</name>
        <dbReference type="ChEBI" id="CHEBI:18420"/>
    </ligand>
</feature>
<evidence type="ECO:0000256" key="5">
    <source>
        <dbReference type="ARBA" id="ARBA00022759"/>
    </source>
</evidence>
<evidence type="ECO:0000259" key="10">
    <source>
        <dbReference type="PROSITE" id="PS50142"/>
    </source>
</evidence>
<gene>
    <name evidence="8" type="primary">rnc</name>
    <name evidence="11" type="ORF">SAMN05421847_1474</name>
</gene>
<evidence type="ECO:0000259" key="9">
    <source>
        <dbReference type="PROSITE" id="PS50137"/>
    </source>
</evidence>
<keyword evidence="6 8" id="KW-0378">Hydrolase</keyword>
<feature type="domain" description="RNase III" evidence="10">
    <location>
        <begin position="27"/>
        <end position="147"/>
    </location>
</feature>
<feature type="binding site" evidence="8">
    <location>
        <position position="133"/>
    </location>
    <ligand>
        <name>Mg(2+)</name>
        <dbReference type="ChEBI" id="CHEBI:18420"/>
    </ligand>
</feature>
<dbReference type="InterPro" id="IPR036389">
    <property type="entry name" value="RNase_III_sf"/>
</dbReference>
<sequence length="254" mass="29428">MELQKYFSKLLIKDRKKNYSEEDFNFKNKIEKITGLQIENLDIYKEAFSLRTSSKVKQKNCERLEFLGDSVLGTIIATYLFQNFPQAKEGFLTQMKSKIVSRKNLNRLGEELGLKNLIRNNNALTLSENISGNLLEALIGSIFLDYNYDFCEKVVLEKLLKPIDINKLENKIISYKSLLLEWGQKKKIVICYETCEEFQANNLLVFRSWVIINGNKISNAAEASKKKAEEKAAQRAFYILNKKENIIESQKIIS</sequence>
<keyword evidence="8" id="KW-0699">rRNA-binding</keyword>
<dbReference type="Proteomes" id="UP000236738">
    <property type="component" value="Unassembled WGS sequence"/>
</dbReference>
<dbReference type="InterPro" id="IPR000999">
    <property type="entry name" value="RNase_III_dom"/>
</dbReference>
<dbReference type="SUPFAM" id="SSF54768">
    <property type="entry name" value="dsRNA-binding domain-like"/>
    <property type="match status" value="1"/>
</dbReference>
<proteinExistence type="inferred from homology"/>
<evidence type="ECO:0000256" key="2">
    <source>
        <dbReference type="ARBA" id="ARBA00010183"/>
    </source>
</evidence>
<dbReference type="PANTHER" id="PTHR11207:SF0">
    <property type="entry name" value="RIBONUCLEASE 3"/>
    <property type="match status" value="1"/>
</dbReference>
<dbReference type="GO" id="GO:0003725">
    <property type="term" value="F:double-stranded RNA binding"/>
    <property type="evidence" value="ECO:0007669"/>
    <property type="project" value="TreeGrafter"/>
</dbReference>
<comment type="similarity">
    <text evidence="2">Belongs to the ribonuclease III family.</text>
</comment>
<dbReference type="GO" id="GO:0004525">
    <property type="term" value="F:ribonuclease III activity"/>
    <property type="evidence" value="ECO:0007669"/>
    <property type="project" value="UniProtKB-UniRule"/>
</dbReference>
<feature type="active site" evidence="8">
    <location>
        <position position="69"/>
    </location>
</feature>
<keyword evidence="8" id="KW-0819">tRNA processing</keyword>
<dbReference type="InterPro" id="IPR014720">
    <property type="entry name" value="dsRBD_dom"/>
</dbReference>
<dbReference type="Gene3D" id="3.30.160.20">
    <property type="match status" value="1"/>
</dbReference>
<keyword evidence="3 8" id="KW-0507">mRNA processing</keyword>
<protein>
    <recommendedName>
        <fullName evidence="8">Ribonuclease 3</fullName>
        <ecNumber evidence="8">3.1.26.3</ecNumber>
    </recommendedName>
    <alternativeName>
        <fullName evidence="8">Ribonuclease III</fullName>
        <shortName evidence="8">RNase III</shortName>
    </alternativeName>
</protein>
<dbReference type="RefSeq" id="WP_103913458.1">
    <property type="nucleotide sequence ID" value="NZ_FNUS01000003.1"/>
</dbReference>
<dbReference type="SUPFAM" id="SSF69065">
    <property type="entry name" value="RNase III domain-like"/>
    <property type="match status" value="1"/>
</dbReference>
<keyword evidence="12" id="KW-1185">Reference proteome</keyword>
<comment type="function">
    <text evidence="8">Digests double-stranded RNA. Involved in the processing of primary rRNA transcript to yield the immediate precursors to the large and small rRNAs (23S and 16S). Processes some mRNAs, and tRNAs when they are encoded in the rRNA operon. Processes pre-crRNA and tracrRNA of type II CRISPR loci if present in the organism.</text>
</comment>
<dbReference type="Gene3D" id="1.10.1520.10">
    <property type="entry name" value="Ribonuclease III domain"/>
    <property type="match status" value="1"/>
</dbReference>
<evidence type="ECO:0000256" key="4">
    <source>
        <dbReference type="ARBA" id="ARBA00022722"/>
    </source>
</evidence>
<dbReference type="AlphaFoldDB" id="A0A1H5XL56"/>
<dbReference type="PROSITE" id="PS00517">
    <property type="entry name" value="RNASE_3_1"/>
    <property type="match status" value="1"/>
</dbReference>
<dbReference type="HAMAP" id="MF_00104">
    <property type="entry name" value="RNase_III"/>
    <property type="match status" value="1"/>
</dbReference>
<keyword evidence="7 8" id="KW-0694">RNA-binding</keyword>
<name>A0A1H5XL56_9FLAO</name>
<dbReference type="GO" id="GO:0006397">
    <property type="term" value="P:mRNA processing"/>
    <property type="evidence" value="ECO:0007669"/>
    <property type="project" value="UniProtKB-UniRule"/>
</dbReference>
<dbReference type="PANTHER" id="PTHR11207">
    <property type="entry name" value="RIBONUCLEASE III"/>
    <property type="match status" value="1"/>
</dbReference>
<keyword evidence="8" id="KW-0479">Metal-binding</keyword>
<evidence type="ECO:0000256" key="8">
    <source>
        <dbReference type="HAMAP-Rule" id="MF_00104"/>
    </source>
</evidence>
<comment type="cofactor">
    <cofactor evidence="8">
        <name>Mg(2+)</name>
        <dbReference type="ChEBI" id="CHEBI:18420"/>
    </cofactor>
</comment>
<dbReference type="GO" id="GO:0006364">
    <property type="term" value="P:rRNA processing"/>
    <property type="evidence" value="ECO:0007669"/>
    <property type="project" value="UniProtKB-UniRule"/>
</dbReference>
<dbReference type="GO" id="GO:0046872">
    <property type="term" value="F:metal ion binding"/>
    <property type="evidence" value="ECO:0007669"/>
    <property type="project" value="UniProtKB-KW"/>
</dbReference>
<keyword evidence="8" id="KW-0963">Cytoplasm</keyword>
<dbReference type="GO" id="GO:0008033">
    <property type="term" value="P:tRNA processing"/>
    <property type="evidence" value="ECO:0007669"/>
    <property type="project" value="UniProtKB-KW"/>
</dbReference>
<feature type="active site" evidence="8">
    <location>
        <position position="136"/>
    </location>
</feature>